<sequence length="192" mass="22146">MTTVPVGDSTRHLIAAVKKLEHSLHTSGLPRWMSRLPVWWLSWHYSRMLDHKIARMRRIARKFESWLPAIRAADQDPRTRLEFIDLDHAMHDDIDATRQTMWELRAYCIDIATMFGQLGYQSAQLNRRQRLFLSVIEQTCVQAATMQETLVAHDTRVLALLQQSQQSRPEQSPHSQPGSDPAGVRPQEARAA</sequence>
<gene>
    <name evidence="2" type="ORF">DUPY_13690</name>
</gene>
<dbReference type="AlphaFoldDB" id="A0A1E7X4P8"/>
<dbReference type="EMBL" id="LROM01000062">
    <property type="protein sequence ID" value="OFA07261.1"/>
    <property type="molecule type" value="Genomic_DNA"/>
</dbReference>
<accession>A0A1E7X4P8</accession>
<dbReference type="RefSeq" id="WP_229255266.1">
    <property type="nucleotide sequence ID" value="NZ_LROM01000062.1"/>
</dbReference>
<organism evidence="2 3">
    <name type="scientific">Duganella phyllosphaerae</name>
    <dbReference type="NCBI Taxonomy" id="762836"/>
    <lineage>
        <taxon>Bacteria</taxon>
        <taxon>Pseudomonadati</taxon>
        <taxon>Pseudomonadota</taxon>
        <taxon>Betaproteobacteria</taxon>
        <taxon>Burkholderiales</taxon>
        <taxon>Oxalobacteraceae</taxon>
        <taxon>Telluria group</taxon>
        <taxon>Duganella</taxon>
    </lineage>
</organism>
<dbReference type="Proteomes" id="UP000175989">
    <property type="component" value="Unassembled WGS sequence"/>
</dbReference>
<keyword evidence="3" id="KW-1185">Reference proteome</keyword>
<comment type="caution">
    <text evidence="2">The sequence shown here is derived from an EMBL/GenBank/DDBJ whole genome shotgun (WGS) entry which is preliminary data.</text>
</comment>
<name>A0A1E7X4P8_9BURK</name>
<proteinExistence type="predicted"/>
<evidence type="ECO:0000313" key="2">
    <source>
        <dbReference type="EMBL" id="OFA07261.1"/>
    </source>
</evidence>
<evidence type="ECO:0000256" key="1">
    <source>
        <dbReference type="SAM" id="MobiDB-lite"/>
    </source>
</evidence>
<reference evidence="3" key="1">
    <citation type="journal article" date="2016" name="Front. Microbiol.">
        <title>Molecular Keys to the Janthinobacterium and Duganella spp. Interaction with the Plant Pathogen Fusarium graminearum.</title>
        <authorList>
            <person name="Haack F.S."/>
            <person name="Poehlein A."/>
            <person name="Kroger C."/>
            <person name="Voigt C.A."/>
            <person name="Piepenbring M."/>
            <person name="Bode H.B."/>
            <person name="Daniel R."/>
            <person name="Schafer W."/>
            <person name="Streit W.R."/>
        </authorList>
    </citation>
    <scope>NUCLEOTIDE SEQUENCE [LARGE SCALE GENOMIC DNA]</scope>
    <source>
        <strain evidence="3">T54</strain>
    </source>
</reference>
<protein>
    <submittedName>
        <fullName evidence="2">Uncharacterized protein</fullName>
    </submittedName>
</protein>
<dbReference type="PATRIC" id="fig|762836.4.peg.1430"/>
<evidence type="ECO:0000313" key="3">
    <source>
        <dbReference type="Proteomes" id="UP000175989"/>
    </source>
</evidence>
<feature type="region of interest" description="Disordered" evidence="1">
    <location>
        <begin position="163"/>
        <end position="192"/>
    </location>
</feature>
<feature type="compositionally biased region" description="Low complexity" evidence="1">
    <location>
        <begin position="163"/>
        <end position="177"/>
    </location>
</feature>